<organism evidence="2">
    <name type="scientific">Phaeodactylum tricornutum</name>
    <name type="common">Diatom</name>
    <dbReference type="NCBI Taxonomy" id="2850"/>
    <lineage>
        <taxon>Eukaryota</taxon>
        <taxon>Sar</taxon>
        <taxon>Stramenopiles</taxon>
        <taxon>Ochrophyta</taxon>
        <taxon>Bacillariophyta</taxon>
        <taxon>Bacillariophyceae</taxon>
        <taxon>Bacillariophycidae</taxon>
        <taxon>Naviculales</taxon>
        <taxon>Phaeodactylaceae</taxon>
        <taxon>Phaeodactylum</taxon>
    </lineage>
</organism>
<gene>
    <name evidence="2" type="ORF">PTTT1_LOCUS32989</name>
</gene>
<accession>A0A8J9X5Q4</accession>
<reference evidence="2" key="1">
    <citation type="submission" date="2022-02" db="EMBL/GenBank/DDBJ databases">
        <authorList>
            <person name="Giguere J D."/>
        </authorList>
    </citation>
    <scope>NUCLEOTIDE SEQUENCE</scope>
    <source>
        <strain evidence="2">CCAP 1055/1</strain>
    </source>
</reference>
<dbReference type="Pfam" id="PF13671">
    <property type="entry name" value="AAA_33"/>
    <property type="match status" value="1"/>
</dbReference>
<dbReference type="Gene3D" id="3.40.50.300">
    <property type="entry name" value="P-loop containing nucleotide triphosphate hydrolases"/>
    <property type="match status" value="1"/>
</dbReference>
<name>A0A8J9X5Q4_PHATR</name>
<dbReference type="PANTHER" id="PTHR20873">
    <property type="entry name" value="L-SERYL-TRNA(SEC) KINASE"/>
    <property type="match status" value="1"/>
</dbReference>
<dbReference type="EMBL" id="OU594964">
    <property type="protein sequence ID" value="CAG9286642.1"/>
    <property type="molecule type" value="Genomic_DNA"/>
</dbReference>
<feature type="region of interest" description="Disordered" evidence="1">
    <location>
        <begin position="1"/>
        <end position="21"/>
    </location>
</feature>
<protein>
    <submittedName>
        <fullName evidence="2">Uncharacterized protein</fullName>
    </submittedName>
</protein>
<dbReference type="PANTHER" id="PTHR20873:SF0">
    <property type="entry name" value="L-SERYL-TRNA(SEC) KINASE"/>
    <property type="match status" value="1"/>
</dbReference>
<dbReference type="SUPFAM" id="SSF52540">
    <property type="entry name" value="P-loop containing nucleoside triphosphate hydrolases"/>
    <property type="match status" value="1"/>
</dbReference>
<sequence>MTENPSSTRPSRHHHRQQHDAPPSVVVVVVVLLVCGLPGCGKSTLARSLCSSCTDDPHSPIHVDYVEYDALQETLARRDNLTPLEAWRRTRTVALEHVRSFLTHAVTTGPIVTNTQPQQPAQPHVLLLDDNFHLRGMRQQVYRVCRSFVTPTVAVAFGIAWLAVPSDRALSRNAGRDPPRRVTTVTWDRLAAAAEPPDPTRSWETHVRVFRLGDHTTDDPHASTRHVSVLRDWIASAAPRNDETVPWLPPVVETDAVPVPANEAHVRDQQLRRLVRAVAVWRPEWAAVANQTRRTLGGGRPGVADTAALRRLFRDAFVVACGQDWDEAHHHELDRRLHEAEI</sequence>
<evidence type="ECO:0000256" key="1">
    <source>
        <dbReference type="SAM" id="MobiDB-lite"/>
    </source>
</evidence>
<dbReference type="InterPro" id="IPR027417">
    <property type="entry name" value="P-loop_NTPase"/>
</dbReference>
<dbReference type="GO" id="GO:0000049">
    <property type="term" value="F:tRNA binding"/>
    <property type="evidence" value="ECO:0007669"/>
    <property type="project" value="TreeGrafter"/>
</dbReference>
<dbReference type="GO" id="GO:0016301">
    <property type="term" value="F:kinase activity"/>
    <property type="evidence" value="ECO:0007669"/>
    <property type="project" value="TreeGrafter"/>
</dbReference>
<proteinExistence type="predicted"/>
<dbReference type="AlphaFoldDB" id="A0A8J9X5Q4"/>
<dbReference type="Proteomes" id="UP000836788">
    <property type="component" value="Chromosome 23"/>
</dbReference>
<evidence type="ECO:0000313" key="2">
    <source>
        <dbReference type="EMBL" id="CAG9286642.1"/>
    </source>
</evidence>
<dbReference type="InterPro" id="IPR052648">
    <property type="entry name" value="Ser-tRNA(Sec)_kinase"/>
</dbReference>